<evidence type="ECO:0000313" key="1">
    <source>
        <dbReference type="EMBL" id="BBA32148.1"/>
    </source>
</evidence>
<name>A0A286P3C6_9GAMM</name>
<reference evidence="1 2" key="1">
    <citation type="submission" date="2016-12" db="EMBL/GenBank/DDBJ databases">
        <title>Genome sequencing of Methylocaldum marinum.</title>
        <authorList>
            <person name="Takeuchi M."/>
            <person name="Kamagata Y."/>
            <person name="Hiraoka S."/>
            <person name="Oshima K."/>
            <person name="Hattori M."/>
            <person name="Iwasaki W."/>
        </authorList>
    </citation>
    <scope>NUCLEOTIDE SEQUENCE [LARGE SCALE GENOMIC DNA]</scope>
    <source>
        <strain evidence="1 2">S8</strain>
    </source>
</reference>
<organism evidence="1 2">
    <name type="scientific">Methylocaldum marinum</name>
    <dbReference type="NCBI Taxonomy" id="1432792"/>
    <lineage>
        <taxon>Bacteria</taxon>
        <taxon>Pseudomonadati</taxon>
        <taxon>Pseudomonadota</taxon>
        <taxon>Gammaproteobacteria</taxon>
        <taxon>Methylococcales</taxon>
        <taxon>Methylococcaceae</taxon>
        <taxon>Methylocaldum</taxon>
    </lineage>
</organism>
<dbReference type="AlphaFoldDB" id="A0A286P3C6"/>
<accession>A0A286P3C6</accession>
<dbReference type="EMBL" id="AP017928">
    <property type="protein sequence ID" value="BBA32148.1"/>
    <property type="molecule type" value="Genomic_DNA"/>
</dbReference>
<keyword evidence="2" id="KW-1185">Reference proteome</keyword>
<sequence length="62" mass="6659">MLSRIYAKGATAVCTDAPDGSSWNRFYGKSLSRSASSPKRSYPELTESTRFAAPIGTECIPA</sequence>
<dbReference type="KEGG" id="mmai:sS8_0180"/>
<evidence type="ECO:0000313" key="2">
    <source>
        <dbReference type="Proteomes" id="UP000266313"/>
    </source>
</evidence>
<gene>
    <name evidence="1" type="ORF">sS8_0180</name>
</gene>
<dbReference type="Proteomes" id="UP000266313">
    <property type="component" value="Chromosome"/>
</dbReference>
<proteinExistence type="predicted"/>
<protein>
    <submittedName>
        <fullName evidence="1">Keratin, type II cytoskeletal 80</fullName>
    </submittedName>
</protein>